<keyword evidence="1" id="KW-0812">Transmembrane</keyword>
<evidence type="ECO:0000313" key="3">
    <source>
        <dbReference type="Proteomes" id="UP000176917"/>
    </source>
</evidence>
<evidence type="ECO:0000313" key="2">
    <source>
        <dbReference type="EMBL" id="OHA73254.1"/>
    </source>
</evidence>
<proteinExistence type="predicted"/>
<feature type="transmembrane region" description="Helical" evidence="1">
    <location>
        <begin position="62"/>
        <end position="80"/>
    </location>
</feature>
<keyword evidence="1" id="KW-0472">Membrane</keyword>
<accession>A0A1G2RK80</accession>
<reference evidence="2 3" key="1">
    <citation type="journal article" date="2016" name="Nat. Commun.">
        <title>Thousands of microbial genomes shed light on interconnected biogeochemical processes in an aquifer system.</title>
        <authorList>
            <person name="Anantharaman K."/>
            <person name="Brown C.T."/>
            <person name="Hug L.A."/>
            <person name="Sharon I."/>
            <person name="Castelle C.J."/>
            <person name="Probst A.J."/>
            <person name="Thomas B.C."/>
            <person name="Singh A."/>
            <person name="Wilkins M.J."/>
            <person name="Karaoz U."/>
            <person name="Brodie E.L."/>
            <person name="Williams K.H."/>
            <person name="Hubbard S.S."/>
            <person name="Banfield J.F."/>
        </authorList>
    </citation>
    <scope>NUCLEOTIDE SEQUENCE [LARGE SCALE GENOMIC DNA]</scope>
</reference>
<protein>
    <recommendedName>
        <fullName evidence="4">DUF5698 domain-containing protein</fullName>
    </recommendedName>
</protein>
<dbReference type="AlphaFoldDB" id="A0A1G2RK80"/>
<organism evidence="2 3">
    <name type="scientific">Candidatus Wildermuthbacteria bacterium RIFCSPLOWO2_01_FULL_48_16</name>
    <dbReference type="NCBI Taxonomy" id="1802461"/>
    <lineage>
        <taxon>Bacteria</taxon>
        <taxon>Candidatus Wildermuthiibacteriota</taxon>
    </lineage>
</organism>
<name>A0A1G2RK80_9BACT</name>
<dbReference type="EMBL" id="MHUG01000014">
    <property type="protein sequence ID" value="OHA73254.1"/>
    <property type="molecule type" value="Genomic_DNA"/>
</dbReference>
<feature type="transmembrane region" description="Helical" evidence="1">
    <location>
        <begin position="31"/>
        <end position="50"/>
    </location>
</feature>
<comment type="caution">
    <text evidence="2">The sequence shown here is derived from an EMBL/GenBank/DDBJ whole genome shotgun (WGS) entry which is preliminary data.</text>
</comment>
<keyword evidence="1" id="KW-1133">Transmembrane helix</keyword>
<feature type="transmembrane region" description="Helical" evidence="1">
    <location>
        <begin position="6"/>
        <end position="24"/>
    </location>
</feature>
<sequence length="88" mass="10126">MQYYFILYFLAGILEDFLFTLNLRYVTEKRVVHAVVASFFVTVVGLLVFYDILTRLDEQRSIVGIVMYALGIAVGTFLGMKFKPGFKQ</sequence>
<dbReference type="Proteomes" id="UP000176917">
    <property type="component" value="Unassembled WGS sequence"/>
</dbReference>
<evidence type="ECO:0000256" key="1">
    <source>
        <dbReference type="SAM" id="Phobius"/>
    </source>
</evidence>
<evidence type="ECO:0008006" key="4">
    <source>
        <dbReference type="Google" id="ProtNLM"/>
    </source>
</evidence>
<gene>
    <name evidence="2" type="ORF">A3B24_01920</name>
</gene>
<dbReference type="STRING" id="1802461.A3B24_01920"/>